<sequence length="3168" mass="352403">MVQLNTRDSIVLACLPADSRTKLQRQMSDSSDLDTASGKLADTPTASRIKLLRQYAELSNDHEAIVKGLAANGSLSSTRDVAASMNVADLTALVTSQQARQGVRAAGGADAGGVDDDARAEAEAAARGFRQRLFVKERDAVLRKMVDDDEIAVLDEDEDDDGAEIKRHILGVLDNNQELFKKGLMSLDEDILKDVDSSARPRVTATLRNIQRVQSLATAPAAVSAMFRAGFKSAQQIASVPATNFAQDIAGAISDHDTEQGDAMRAAKSIHAVATSVALHTNIALTHTLQTMRGTGVRAIDGPLSRAQRLAVTKKVTVSGMRSIVNLEQLFGSMDFCDCSDCSSVTSPAAYFVDILNFLRNNNLKDKYEPGWEGTALEMLLRRRPDLVNIELTCANTNTVLPYIDLSNEIMESFVVNLKKFIDDDHEPKQATLDVFNVDDDDVSGTLLSQPANVNYVAYCRLKDAVYPFSLPYHQPLDEIRILLGHINTSRHELMDVFRPTPHNGDSTLDDFELLAQGRAYVAEYLSITQQDYRILTRQVFYSKEYFDYTTGRVISVPEYESRIGLQPVYKYWGYQNGDWEMFSINEDQKIGLTFVKKQFLPRSGIAYTDLVDLLRTKYINPNYPAGWALLILQRIRWSYRYLLTLVGPEGAPDRYDRLIAFLERYQPVAELFERLRQEYIDNLGKADQSIPKETLEHLAKRNGYCECPCSDRKIWRCWVLRYFDLVGDLIVLDSRDKGVFEVEGWLILYDNRPSLRLRVEDDPQPFPEDPVVGYLHRDGRITHTEIDGSETLIGHITEAGVAVDEFDVPFVEKYRLNEFLEMHIWNIEQTDDFGQIDHADSTVYLWDKERAATWGPIQDTCSIEKVRLVRLSGEALRLEDFDRMHRFLRLWRRLGWSIDDLDQALLGLSDVPETDDGDGEDPEDPDPEPKKIITWDDFDDNCGGKPGCDNGGGGQPDCCPLHDGEDWTPPSLASITPAFLKQIVALKKLLETTGLDLPNLLTFWADMSTHGQPKSLYASLFLTHNLLGVDRVFAADVNGNYLTYSPPEKLSAHSAVVMAAFQIRSADDLALLVKLSGLPADPDLTIKTVSHIYRRVLLSRVLNVKYNLLPYIVELLGDPFEGGATRTIKFLEDWDRVSMSGFSLQQLVYVVRNIEVDPLHPVGPSLVIILRTTKQLTDGVDGIEKAYPDVTDPTSVTAQTITTAASQLFDSSVVGVISAVLEGKSVWQTNAPVGLTITVPETLKKLKYTDTPGDATTPPSAAVQMTGILSDEEVAAAKALAAAPKWSEAIDRLMRKPVTWLNDTLFGIFPDVEEAKAVLLAGDVLPVTPAPTEEEPVPVTDPGTAPGKRLYFLTAFLPFLRETLSNKLVADVMTSVSSLSLELTQLLLTDILKSGDISALKALRNLRPPPSSPTASWKGYLIPNSTDTFTFFSTADDEPLPILLDGAVVAFPTPLEDPTNVWQSAPIKLTAGRLYTLEVPGRPATQLQWKSSRSPRSKIPASALLPGTATDVVTEVFAKLEKAGLVVANFALTAAEITFLTDAKDDFAGFDLNALTLAAWKRLSDYKKLRDGLSAPQAPLIDLFKWAAVPEAEADGLVDKIIESTRWDSQKDALTALLKPEHFNLEALSNFKDERALLKLKTALELLKRLGGFEVDAVFSWTNPLLKFWPARGVADSIRKLIRSRYTTTDWEAAVQPLYNTLRENQKNSLIAYLLVQPVIIEQGIVDADGLFEFFLIDVQMSSCLQTSRIKQAISSVQVFIQRCLLGLELDPNKGDNVTVRVDPVRWGWMEKYRVWEANRKVFLYPENWLVPELRDDKSSFYKELESELLQKDVDADTVVQAFRNYLFKVDEVANMETQGLFLEETEDSKVVHIVSRTRCAPYMYYYRKVDAAHGIWTPWEKMTVDIPNYTNEDSNGIVIENGAYVTPVVWNGRLLVFFPQFAKKTVAPPKNKAMSMSELGNAKPSGDLANVEYWEVKMCFAERREGSWGTKVISSEAVYEKITDWDKYKLPNLNSFLMVPRVVPLSSGSGSKLSIDVVSGVTKDGGVAVGAFDFVNGRLLKSTDSASKVSVGTPIFGYWNGRKTIYSLQAKTDDGAPELYDEPPYVNYSDTVTRPAVAIKFSADEFSVQFSHDFVHTLLGGISVSDKLATVFDLYGQLKDSQLPNAFGRSDEVKYHELKRPYALYNWELGLHSPLAVMDKFVQQKQFDKALDLCHAAIFNPMLNTNDVSKCWQFRPFQEIVAKDYLENFFQMMVPNQENTQVTEWRDNPFAPHVVARSRPVAYMKAVVMKYIDILVQYGDYYFRQNTLETLPLAIQMYVRASHVYGPAGQKIPKRGKTASQTYRTLLERFDAFSNAAVDLELEFPFSNQITRKFPIGFTGSVDTPVDLPNIFGSSTTRYFCIPDNPQLRALRATIDDRLFKLRHCQDINGVVQRLPLFEPPIDPGLLVRATAAGVSISSVLNDLNSPMSNYRFIYLVQKAHDVCTELKAFTAAFLAAKEKRDGESLAALRQSHEVTMNELTMEIKKRQLDEANESIKQLYASRESPVYRMRHYIKLLGEDESSIPADFTSPLKLVDVTYEQPVEDSGLKLIKSEKDEQDKSSTARNLNVGIGAVETLSSIFLALPSMNADGKPLGVGATVKWGFPQLGHGLGAIARGLKIGVDYLNAQATMSGRKAGLQRAMQDRVQMCNAAGLEIKSIDAQIVTQQVRVAIAEHEISNQQQMIDNSHEVRDFLATKYTNVELYSYLEATSRQLAYQAYTVAYDLAKRAEQTYHFERPGESSRSFISFGYWDPARDGLLAGESLGLAIRQLETAYQDRRGHDFEVTKSISLRQLAPLELVRLRETARCEFSLPEVLFDMDFAGHYMRRIRSVALSVPCVTGPHVGVSATLRLLENKFRVSAIAADAGSYPEVTGDGPDPRFANSSTPIAAIATSSGQGDPGVFEINMKDERFLPFEGAGAISRWSLTLPSPAGPTATALRPFDYSTITDVMLQVRYTSMDGGDKLASAASGALRAFVQATEDVSTVGGGLYTILDLRAEFAAEWYRFISSPASPETDRTLTMRGIADRLPSMARGASKVTALEVRLFSSVTLPATALTLAKTGAADTIPFTDGDKVGRLFGYTASTDSLEVSGDWVLTLKAPDGADVDLIGRGEGMWIVVRYQMKL</sequence>
<dbReference type="VEuPathDB" id="FungiDB:FOC1_g10007754"/>
<feature type="region of interest" description="Disordered" evidence="1">
    <location>
        <begin position="910"/>
        <end position="939"/>
    </location>
</feature>
<reference evidence="5 6" key="1">
    <citation type="journal article" date="2018" name="Sci. Rep.">
        <title>Characterisation of pathogen-specific regions and novel effector candidates in Fusarium oxysporum f. sp. cepae.</title>
        <authorList>
            <person name="Armitage A.D."/>
            <person name="Taylor A."/>
            <person name="Sobczyk M.K."/>
            <person name="Baxter L."/>
            <person name="Greenfield B.P."/>
            <person name="Bates H.J."/>
            <person name="Wilson F."/>
            <person name="Jackson A.C."/>
            <person name="Ott S."/>
            <person name="Harrison R.J."/>
            <person name="Clarkson J.P."/>
        </authorList>
    </citation>
    <scope>NUCLEOTIDE SEQUENCE [LARGE SCALE GENOMIC DNA]</scope>
    <source>
        <strain evidence="5 6">Fo_A13</strain>
    </source>
</reference>
<dbReference type="VEuPathDB" id="FungiDB:FOZG_13299"/>
<dbReference type="VEuPathDB" id="FungiDB:FOMG_14688"/>
<proteinExistence type="predicted"/>
<evidence type="ECO:0000259" key="3">
    <source>
        <dbReference type="Pfam" id="PF18413"/>
    </source>
</evidence>
<feature type="domain" description="Neuraminidase-like" evidence="3">
    <location>
        <begin position="1859"/>
        <end position="2000"/>
    </location>
</feature>
<protein>
    <submittedName>
        <fullName evidence="5">Uncharacterized protein</fullName>
    </submittedName>
</protein>
<dbReference type="Proteomes" id="UP000285084">
    <property type="component" value="Unassembled WGS sequence"/>
</dbReference>
<feature type="compositionally biased region" description="Acidic residues" evidence="1">
    <location>
        <begin position="913"/>
        <end position="927"/>
    </location>
</feature>
<dbReference type="Pfam" id="PF20220">
    <property type="entry name" value="ABC_toxin_N"/>
    <property type="match status" value="1"/>
</dbReference>
<evidence type="ECO:0000313" key="6">
    <source>
        <dbReference type="Proteomes" id="UP000285084"/>
    </source>
</evidence>
<evidence type="ECO:0000313" key="5">
    <source>
        <dbReference type="EMBL" id="RKK66140.1"/>
    </source>
</evidence>
<feature type="domain" description="ABC toxin N-terminal" evidence="4">
    <location>
        <begin position="1702"/>
        <end position="1827"/>
    </location>
</feature>
<evidence type="ECO:0000259" key="4">
    <source>
        <dbReference type="Pfam" id="PF20220"/>
    </source>
</evidence>
<dbReference type="VEuPathDB" id="FungiDB:FOXG_22741"/>
<dbReference type="VEuPathDB" id="FungiDB:HZS61_006747"/>
<comment type="caution">
    <text evidence="5">The sequence shown here is derived from an EMBL/GenBank/DDBJ whole genome shotgun (WGS) entry which is preliminary data.</text>
</comment>
<dbReference type="Gene3D" id="3.90.182.10">
    <property type="entry name" value="Toxin - Anthrax Protective Antigen,domain 1"/>
    <property type="match status" value="1"/>
</dbReference>
<name>A0A420MDK3_FUSOX</name>
<dbReference type="EMBL" id="MRCX01000321">
    <property type="protein sequence ID" value="RKK66140.1"/>
    <property type="molecule type" value="Genomic_DNA"/>
</dbReference>
<dbReference type="Pfam" id="PF18413">
    <property type="entry name" value="Neuraminidase"/>
    <property type="match status" value="1"/>
</dbReference>
<evidence type="ECO:0000256" key="1">
    <source>
        <dbReference type="SAM" id="MobiDB-lite"/>
    </source>
</evidence>
<dbReference type="SUPFAM" id="SSF56988">
    <property type="entry name" value="Anthrax protective antigen"/>
    <property type="match status" value="1"/>
</dbReference>
<dbReference type="Pfam" id="PF18276">
    <property type="entry name" value="TcA_TcB_BD"/>
    <property type="match status" value="1"/>
</dbReference>
<organism evidence="5 6">
    <name type="scientific">Fusarium oxysporum</name>
    <name type="common">Fusarium vascular wilt</name>
    <dbReference type="NCBI Taxonomy" id="5507"/>
    <lineage>
        <taxon>Eukaryota</taxon>
        <taxon>Fungi</taxon>
        <taxon>Dikarya</taxon>
        <taxon>Ascomycota</taxon>
        <taxon>Pezizomycotina</taxon>
        <taxon>Sordariomycetes</taxon>
        <taxon>Hypocreomycetidae</taxon>
        <taxon>Hypocreales</taxon>
        <taxon>Nectriaceae</taxon>
        <taxon>Fusarium</taxon>
        <taxon>Fusarium oxysporum species complex</taxon>
    </lineage>
</organism>
<accession>A0A420MDK3</accession>
<dbReference type="InterPro" id="IPR046839">
    <property type="entry name" value="ABC_toxin_N"/>
</dbReference>
<feature type="domain" description="Tc toxin complex TcA C-terminal TcB-binding" evidence="2">
    <location>
        <begin position="2704"/>
        <end position="3000"/>
    </location>
</feature>
<dbReference type="InterPro" id="IPR041079">
    <property type="entry name" value="Neuraminidase-like"/>
</dbReference>
<dbReference type="InterPro" id="IPR040840">
    <property type="entry name" value="TcA_TcB_BD"/>
</dbReference>
<evidence type="ECO:0000259" key="2">
    <source>
        <dbReference type="Pfam" id="PF18276"/>
    </source>
</evidence>
<gene>
    <name evidence="5" type="ORF">BFJ69_g15669</name>
</gene>